<dbReference type="EMBL" id="VSRR010003684">
    <property type="protein sequence ID" value="MPC37090.1"/>
    <property type="molecule type" value="Genomic_DNA"/>
</dbReference>
<proteinExistence type="predicted"/>
<reference evidence="1 2" key="1">
    <citation type="submission" date="2019-05" db="EMBL/GenBank/DDBJ databases">
        <title>Another draft genome of Portunus trituberculatus and its Hox gene families provides insights of decapod evolution.</title>
        <authorList>
            <person name="Jeong J.-H."/>
            <person name="Song I."/>
            <person name="Kim S."/>
            <person name="Choi T."/>
            <person name="Kim D."/>
            <person name="Ryu S."/>
            <person name="Kim W."/>
        </authorList>
    </citation>
    <scope>NUCLEOTIDE SEQUENCE [LARGE SCALE GENOMIC DNA]</scope>
    <source>
        <tissue evidence="1">Muscle</tissue>
    </source>
</reference>
<sequence>MSDSTDDAVLMLTHVKRRKGMEAVVQTGMVEGKRARGRQKNLWMRNLNGRSVAFAKVEGEPKEVGHICPNFSGSFMSCEVVYRSSVQLS</sequence>
<accession>A0A5B7EQR7</accession>
<keyword evidence="2" id="KW-1185">Reference proteome</keyword>
<organism evidence="1 2">
    <name type="scientific">Portunus trituberculatus</name>
    <name type="common">Swimming crab</name>
    <name type="synonym">Neptunus trituberculatus</name>
    <dbReference type="NCBI Taxonomy" id="210409"/>
    <lineage>
        <taxon>Eukaryota</taxon>
        <taxon>Metazoa</taxon>
        <taxon>Ecdysozoa</taxon>
        <taxon>Arthropoda</taxon>
        <taxon>Crustacea</taxon>
        <taxon>Multicrustacea</taxon>
        <taxon>Malacostraca</taxon>
        <taxon>Eumalacostraca</taxon>
        <taxon>Eucarida</taxon>
        <taxon>Decapoda</taxon>
        <taxon>Pleocyemata</taxon>
        <taxon>Brachyura</taxon>
        <taxon>Eubrachyura</taxon>
        <taxon>Portunoidea</taxon>
        <taxon>Portunidae</taxon>
        <taxon>Portuninae</taxon>
        <taxon>Portunus</taxon>
    </lineage>
</organism>
<protein>
    <submittedName>
        <fullName evidence="1">Uncharacterized protein</fullName>
    </submittedName>
</protein>
<dbReference type="AlphaFoldDB" id="A0A5B7EQR7"/>
<evidence type="ECO:0000313" key="2">
    <source>
        <dbReference type="Proteomes" id="UP000324222"/>
    </source>
</evidence>
<evidence type="ECO:0000313" key="1">
    <source>
        <dbReference type="EMBL" id="MPC37090.1"/>
    </source>
</evidence>
<dbReference type="Proteomes" id="UP000324222">
    <property type="component" value="Unassembled WGS sequence"/>
</dbReference>
<name>A0A5B7EQR7_PORTR</name>
<gene>
    <name evidence="1" type="ORF">E2C01_030563</name>
</gene>
<comment type="caution">
    <text evidence="1">The sequence shown here is derived from an EMBL/GenBank/DDBJ whole genome shotgun (WGS) entry which is preliminary data.</text>
</comment>